<reference evidence="16 17" key="1">
    <citation type="submission" date="2013-05" db="EMBL/GenBank/DDBJ databases">
        <title>Draft genome of the parasitic nematode Anyclostoma ceylanicum.</title>
        <authorList>
            <person name="Mitreva M."/>
        </authorList>
    </citation>
    <scope>NUCLEOTIDE SEQUENCE [LARGE SCALE GENOMIC DNA]</scope>
</reference>
<keyword evidence="11" id="KW-0804">Transcription</keyword>
<dbReference type="GO" id="GO:0008270">
    <property type="term" value="F:zinc ion binding"/>
    <property type="evidence" value="ECO:0007669"/>
    <property type="project" value="UniProtKB-KW"/>
</dbReference>
<sequence>MSSKYIVSESAPRMALQVPGSKLSRSGPGLLKPAATTKPLLTLSDHDCLKTPTMSDMLKTPTILGSPTKSAPLAIDGTPRIHHFNGFTPQNNQAFFGDHEPLLTGNIEIQSISQTSTASNLPNDAASTSQNGEACPKSEKTTIQFKGSITTSLPVNLTSGVSSPGLSASMFQFSPMVEHFLQSLSKGGSGLPELTVVDAKTPGANSEAPDLLKVVRIPTELKKEDKELTQIEPIQRNGVATGLKPLQPPPVPVKFQQLEVAPSAHAAPAHAPPVSQPPPSSFPDSQFNGEANGEDQYPNDGKEFGFEPKVEPIDDYSYGFGDHMRYDPSNGEFNVFEYQSTSGDVKMEGDTLRKYSQRNVKIPIHERPYKCPRDDCDRRFSRSDELTRHIRIHTGQKPFQCRICLRAFSRSDHLTTHVRTHTGEKPFSCDVCGRKFARSDERKRHTKVGACKVEITSAEFFFWFLWASLGRLKSEFRLMRSESKTTIGRRNGEAQREKRVLLRQNNTNTNRNMFVK</sequence>
<feature type="domain" description="C2H2-type" evidence="15">
    <location>
        <begin position="369"/>
        <end position="398"/>
    </location>
</feature>
<keyword evidence="7 13" id="KW-0863">Zinc-finger</keyword>
<keyword evidence="8" id="KW-0862">Zinc</keyword>
<dbReference type="PANTHER" id="PTHR23235">
    <property type="entry name" value="KRUEPPEL-LIKE TRANSCRIPTION FACTOR"/>
    <property type="match status" value="1"/>
</dbReference>
<dbReference type="InterPro" id="IPR013087">
    <property type="entry name" value="Znf_C2H2_type"/>
</dbReference>
<dbReference type="PROSITE" id="PS00028">
    <property type="entry name" value="ZINC_FINGER_C2H2_1"/>
    <property type="match status" value="2"/>
</dbReference>
<dbReference type="FunFam" id="3.30.160.60:FF:000092">
    <property type="entry name" value="Early growth response protein 3"/>
    <property type="match status" value="1"/>
</dbReference>
<keyword evidence="12" id="KW-0539">Nucleus</keyword>
<evidence type="ECO:0000256" key="5">
    <source>
        <dbReference type="ARBA" id="ARBA00022723"/>
    </source>
</evidence>
<evidence type="ECO:0000259" key="15">
    <source>
        <dbReference type="PROSITE" id="PS50157"/>
    </source>
</evidence>
<evidence type="ECO:0000256" key="14">
    <source>
        <dbReference type="SAM" id="MobiDB-lite"/>
    </source>
</evidence>
<dbReference type="GO" id="GO:0000981">
    <property type="term" value="F:DNA-binding transcription factor activity, RNA polymerase II-specific"/>
    <property type="evidence" value="ECO:0007669"/>
    <property type="project" value="TreeGrafter"/>
</dbReference>
<dbReference type="GO" id="GO:0005634">
    <property type="term" value="C:nucleus"/>
    <property type="evidence" value="ECO:0007669"/>
    <property type="project" value="UniProtKB-SubCell"/>
</dbReference>
<evidence type="ECO:0000256" key="7">
    <source>
        <dbReference type="ARBA" id="ARBA00022771"/>
    </source>
</evidence>
<feature type="region of interest" description="Disordered" evidence="14">
    <location>
        <begin position="115"/>
        <end position="138"/>
    </location>
</feature>
<dbReference type="AlphaFoldDB" id="A0A0D6LW87"/>
<feature type="compositionally biased region" description="Pro residues" evidence="14">
    <location>
        <begin position="270"/>
        <end position="281"/>
    </location>
</feature>
<dbReference type="Gene3D" id="3.30.160.60">
    <property type="entry name" value="Classic Zinc Finger"/>
    <property type="match status" value="3"/>
</dbReference>
<evidence type="ECO:0000256" key="12">
    <source>
        <dbReference type="ARBA" id="ARBA00023242"/>
    </source>
</evidence>
<dbReference type="InterPro" id="IPR036236">
    <property type="entry name" value="Znf_C2H2_sf"/>
</dbReference>
<dbReference type="EMBL" id="KE124901">
    <property type="protein sequence ID" value="EPB75453.1"/>
    <property type="molecule type" value="Genomic_DNA"/>
</dbReference>
<keyword evidence="9" id="KW-0805">Transcription regulation</keyword>
<evidence type="ECO:0000256" key="1">
    <source>
        <dbReference type="ARBA" id="ARBA00004123"/>
    </source>
</evidence>
<dbReference type="PROSITE" id="PS50157">
    <property type="entry name" value="ZINC_FINGER_C2H2_2"/>
    <property type="match status" value="3"/>
</dbReference>
<protein>
    <submittedName>
        <fullName evidence="16">Zinc finger, C2H2 type</fullName>
    </submittedName>
</protein>
<keyword evidence="6" id="KW-0677">Repeat</keyword>
<keyword evidence="17" id="KW-1185">Reference proteome</keyword>
<feature type="compositionally biased region" description="Polar residues" evidence="14">
    <location>
        <begin position="115"/>
        <end position="132"/>
    </location>
</feature>
<evidence type="ECO:0000313" key="16">
    <source>
        <dbReference type="EMBL" id="EPB75453.1"/>
    </source>
</evidence>
<dbReference type="Proteomes" id="UP000054495">
    <property type="component" value="Unassembled WGS sequence"/>
</dbReference>
<comment type="similarity">
    <text evidence="3">Belongs to the EGR C2H2-type zinc-finger protein family.</text>
</comment>
<evidence type="ECO:0000313" key="17">
    <source>
        <dbReference type="Proteomes" id="UP000054495"/>
    </source>
</evidence>
<feature type="region of interest" description="Disordered" evidence="14">
    <location>
        <begin position="261"/>
        <end position="306"/>
    </location>
</feature>
<evidence type="ECO:0000256" key="4">
    <source>
        <dbReference type="ARBA" id="ARBA00022490"/>
    </source>
</evidence>
<evidence type="ECO:0000256" key="6">
    <source>
        <dbReference type="ARBA" id="ARBA00022737"/>
    </source>
</evidence>
<feature type="domain" description="C2H2-type" evidence="15">
    <location>
        <begin position="427"/>
        <end position="448"/>
    </location>
</feature>
<evidence type="ECO:0000256" key="13">
    <source>
        <dbReference type="PROSITE-ProRule" id="PRU00042"/>
    </source>
</evidence>
<proteinExistence type="inferred from homology"/>
<evidence type="ECO:0000256" key="2">
    <source>
        <dbReference type="ARBA" id="ARBA00004496"/>
    </source>
</evidence>
<dbReference type="GO" id="GO:0000978">
    <property type="term" value="F:RNA polymerase II cis-regulatory region sequence-specific DNA binding"/>
    <property type="evidence" value="ECO:0007669"/>
    <property type="project" value="TreeGrafter"/>
</dbReference>
<evidence type="ECO:0000256" key="9">
    <source>
        <dbReference type="ARBA" id="ARBA00023015"/>
    </source>
</evidence>
<accession>A0A0D6LW87</accession>
<evidence type="ECO:0000256" key="3">
    <source>
        <dbReference type="ARBA" id="ARBA00005682"/>
    </source>
</evidence>
<evidence type="ECO:0000256" key="10">
    <source>
        <dbReference type="ARBA" id="ARBA00023125"/>
    </source>
</evidence>
<evidence type="ECO:0000256" key="8">
    <source>
        <dbReference type="ARBA" id="ARBA00022833"/>
    </source>
</evidence>
<keyword evidence="5" id="KW-0479">Metal-binding</keyword>
<name>A0A0D6LW87_9BILA</name>
<dbReference type="SMART" id="SM00355">
    <property type="entry name" value="ZnF_C2H2"/>
    <property type="match status" value="3"/>
</dbReference>
<feature type="domain" description="C2H2-type" evidence="15">
    <location>
        <begin position="399"/>
        <end position="426"/>
    </location>
</feature>
<dbReference type="GO" id="GO:0005737">
    <property type="term" value="C:cytoplasm"/>
    <property type="evidence" value="ECO:0007669"/>
    <property type="project" value="UniProtKB-SubCell"/>
</dbReference>
<comment type="subcellular location">
    <subcellularLocation>
        <location evidence="2">Cytoplasm</location>
    </subcellularLocation>
    <subcellularLocation>
        <location evidence="1">Nucleus</location>
    </subcellularLocation>
</comment>
<keyword evidence="4" id="KW-0963">Cytoplasm</keyword>
<gene>
    <name evidence="16" type="ORF">ANCCEY_05459</name>
</gene>
<dbReference type="PANTHER" id="PTHR23235:SF60">
    <property type="entry name" value="STRIPE, ISOFORM D"/>
    <property type="match status" value="1"/>
</dbReference>
<evidence type="ECO:0000256" key="11">
    <source>
        <dbReference type="ARBA" id="ARBA00023163"/>
    </source>
</evidence>
<dbReference type="Pfam" id="PF00096">
    <property type="entry name" value="zf-C2H2"/>
    <property type="match status" value="3"/>
</dbReference>
<keyword evidence="10" id="KW-0238">DNA-binding</keyword>
<dbReference type="SUPFAM" id="SSF57667">
    <property type="entry name" value="beta-beta-alpha zinc fingers"/>
    <property type="match status" value="2"/>
</dbReference>
<organism evidence="16 17">
    <name type="scientific">Ancylostoma ceylanicum</name>
    <dbReference type="NCBI Taxonomy" id="53326"/>
    <lineage>
        <taxon>Eukaryota</taxon>
        <taxon>Metazoa</taxon>
        <taxon>Ecdysozoa</taxon>
        <taxon>Nematoda</taxon>
        <taxon>Chromadorea</taxon>
        <taxon>Rhabditida</taxon>
        <taxon>Rhabditina</taxon>
        <taxon>Rhabditomorpha</taxon>
        <taxon>Strongyloidea</taxon>
        <taxon>Ancylostomatidae</taxon>
        <taxon>Ancylostomatinae</taxon>
        <taxon>Ancylostoma</taxon>
    </lineage>
</organism>